<comment type="caution">
    <text evidence="5">The sequence shown here is derived from an EMBL/GenBank/DDBJ whole genome shotgun (WGS) entry which is preliminary data.</text>
</comment>
<dbReference type="SMART" id="SM00342">
    <property type="entry name" value="HTH_ARAC"/>
    <property type="match status" value="1"/>
</dbReference>
<keyword evidence="6" id="KW-1185">Reference proteome</keyword>
<dbReference type="AlphaFoldDB" id="A0A934IL50"/>
<evidence type="ECO:0000256" key="3">
    <source>
        <dbReference type="ARBA" id="ARBA00023163"/>
    </source>
</evidence>
<dbReference type="Gene3D" id="1.10.10.60">
    <property type="entry name" value="Homeodomain-like"/>
    <property type="match status" value="1"/>
</dbReference>
<proteinExistence type="predicted"/>
<evidence type="ECO:0000256" key="1">
    <source>
        <dbReference type="ARBA" id="ARBA00023015"/>
    </source>
</evidence>
<reference evidence="5" key="1">
    <citation type="submission" date="2020-12" db="EMBL/GenBank/DDBJ databases">
        <title>Bacterial taxonomy.</title>
        <authorList>
            <person name="Pan X."/>
        </authorList>
    </citation>
    <scope>NUCLEOTIDE SEQUENCE</scope>
    <source>
        <strain evidence="5">B2012</strain>
    </source>
</reference>
<sequence length="341" mass="38709">MTKLAVVPLARARGFGSLPSFLEERAGEAALIRTFQSTQLPLALEAEPDRPIPIRAMAELFERAAHQLGSRTFGLDIGERMTHLGYGNWMRHSLQAPTLREAIVRVCATSWSHQRGFTWSFHRSGPVWLWRATPPLGETVRAQYIDHLIYPMMKFAQHYLGEDWAPAWIEVNYRHDRDAAAVERRLQTPVHFDRQGIALAIRAEDVRRPPLVLPHARPVQVELHDVLEETVPETAPEAVRSVSAVVALRLLDGHADIDGAAQLAGLSLQGLQRRLRREGYSYRQILEATRRTRAVSLLLETRLSISEIALTLGYEEHSNFTRAFTRWMGVSPMKFRGLHRS</sequence>
<dbReference type="PANTHER" id="PTHR47894">
    <property type="entry name" value="HTH-TYPE TRANSCRIPTIONAL REGULATOR GADX"/>
    <property type="match status" value="1"/>
</dbReference>
<dbReference type="InterPro" id="IPR009057">
    <property type="entry name" value="Homeodomain-like_sf"/>
</dbReference>
<dbReference type="PRINTS" id="PR00032">
    <property type="entry name" value="HTHARAC"/>
</dbReference>
<evidence type="ECO:0000313" key="5">
    <source>
        <dbReference type="EMBL" id="MBJ3778518.1"/>
    </source>
</evidence>
<keyword evidence="3" id="KW-0804">Transcription</keyword>
<organism evidence="5 6">
    <name type="scientific">Acuticoccus mangrovi</name>
    <dbReference type="NCBI Taxonomy" id="2796142"/>
    <lineage>
        <taxon>Bacteria</taxon>
        <taxon>Pseudomonadati</taxon>
        <taxon>Pseudomonadota</taxon>
        <taxon>Alphaproteobacteria</taxon>
        <taxon>Hyphomicrobiales</taxon>
        <taxon>Amorphaceae</taxon>
        <taxon>Acuticoccus</taxon>
    </lineage>
</organism>
<keyword evidence="2" id="KW-0238">DNA-binding</keyword>
<keyword evidence="1" id="KW-0805">Transcription regulation</keyword>
<dbReference type="PANTHER" id="PTHR47894:SF1">
    <property type="entry name" value="HTH-TYPE TRANSCRIPTIONAL REGULATOR VQSM"/>
    <property type="match status" value="1"/>
</dbReference>
<dbReference type="SUPFAM" id="SSF46689">
    <property type="entry name" value="Homeodomain-like"/>
    <property type="match status" value="1"/>
</dbReference>
<dbReference type="InterPro" id="IPR032687">
    <property type="entry name" value="AraC-type_N"/>
</dbReference>
<dbReference type="GO" id="GO:0000976">
    <property type="term" value="F:transcription cis-regulatory region binding"/>
    <property type="evidence" value="ECO:0007669"/>
    <property type="project" value="TreeGrafter"/>
</dbReference>
<dbReference type="Pfam" id="PF12833">
    <property type="entry name" value="HTH_18"/>
    <property type="match status" value="1"/>
</dbReference>
<dbReference type="InterPro" id="IPR020449">
    <property type="entry name" value="Tscrpt_reg_AraC-type_HTH"/>
</dbReference>
<dbReference type="InterPro" id="IPR018060">
    <property type="entry name" value="HTH_AraC"/>
</dbReference>
<dbReference type="PROSITE" id="PS01124">
    <property type="entry name" value="HTH_ARAC_FAMILY_2"/>
    <property type="match status" value="1"/>
</dbReference>
<dbReference type="GO" id="GO:0003700">
    <property type="term" value="F:DNA-binding transcription factor activity"/>
    <property type="evidence" value="ECO:0007669"/>
    <property type="project" value="InterPro"/>
</dbReference>
<feature type="domain" description="HTH araC/xylS-type" evidence="4">
    <location>
        <begin position="240"/>
        <end position="338"/>
    </location>
</feature>
<dbReference type="RefSeq" id="WP_198884424.1">
    <property type="nucleotide sequence ID" value="NZ_JAEKJA010000030.1"/>
</dbReference>
<gene>
    <name evidence="5" type="ORF">JCR33_22650</name>
</gene>
<evidence type="ECO:0000313" key="6">
    <source>
        <dbReference type="Proteomes" id="UP000609531"/>
    </source>
</evidence>
<dbReference type="GO" id="GO:0005829">
    <property type="term" value="C:cytosol"/>
    <property type="evidence" value="ECO:0007669"/>
    <property type="project" value="TreeGrafter"/>
</dbReference>
<evidence type="ECO:0000256" key="2">
    <source>
        <dbReference type="ARBA" id="ARBA00023125"/>
    </source>
</evidence>
<dbReference type="EMBL" id="JAEKJA010000030">
    <property type="protein sequence ID" value="MBJ3778518.1"/>
    <property type="molecule type" value="Genomic_DNA"/>
</dbReference>
<protein>
    <submittedName>
        <fullName evidence="5">AraC family transcriptional regulator ligand-binding domain-containing protein</fullName>
    </submittedName>
</protein>
<evidence type="ECO:0000259" key="4">
    <source>
        <dbReference type="PROSITE" id="PS01124"/>
    </source>
</evidence>
<dbReference type="Proteomes" id="UP000609531">
    <property type="component" value="Unassembled WGS sequence"/>
</dbReference>
<name>A0A934IL50_9HYPH</name>
<dbReference type="Pfam" id="PF12625">
    <property type="entry name" value="Arabinose_bd"/>
    <property type="match status" value="1"/>
</dbReference>
<accession>A0A934IL50</accession>